<dbReference type="InterPro" id="IPR014574">
    <property type="entry name" value="UCP032908"/>
</dbReference>
<keyword evidence="1" id="KW-0472">Membrane</keyword>
<feature type="transmembrane region" description="Helical" evidence="1">
    <location>
        <begin position="50"/>
        <end position="69"/>
    </location>
</feature>
<feature type="transmembrane region" description="Helical" evidence="1">
    <location>
        <begin position="185"/>
        <end position="207"/>
    </location>
</feature>
<keyword evidence="1" id="KW-1133">Transmembrane helix</keyword>
<comment type="caution">
    <text evidence="4">The sequence shown here is derived from an EMBL/GenBank/DDBJ whole genome shotgun (WGS) entry which is preliminary data.</text>
</comment>
<dbReference type="PANTHER" id="PTHR37810:SF9">
    <property type="entry name" value="MEMBRANE PROTEIN"/>
    <property type="match status" value="1"/>
</dbReference>
<dbReference type="InterPro" id="IPR012867">
    <property type="entry name" value="DUF1648"/>
</dbReference>
<evidence type="ECO:0000313" key="5">
    <source>
        <dbReference type="Proteomes" id="UP001596109"/>
    </source>
</evidence>
<evidence type="ECO:0000256" key="1">
    <source>
        <dbReference type="SAM" id="Phobius"/>
    </source>
</evidence>
<sequence length="368" mass="41036">MALTIFLIMIAFIIIMQASIPFLLKKTLAFGVTIPEGYTDNKTVTAYKKVYSAINILLGIFALLGFAIWANQRALSEERIVLIGLSIQFGFLLICMVLYLYFHAKITRLKRSQNWGANLKQVRIADLAIRSKDEMLPTALYALPIMITIGLIAYTATQYGNMPDLIPTHWGPNGQPDAFSEKTPFSVVALLLILLVIQGMMLGIHVLTKRSGIKLNAAKSKTSQIQQLSFRKYTSWFLFMTSFLITILFGFLQLVTIHDGLGNEVIMLAFPLGFLFVILIATAVYAFKVGQGGSRIDVLVEEESAPGVTDVDDDQYWKAGVFYVNKNDPSIFVEKRFGVGWTINFGHPVGYLVLFVPILLIIAISLFL</sequence>
<feature type="transmembrane region" description="Helical" evidence="1">
    <location>
        <begin position="266"/>
        <end position="287"/>
    </location>
</feature>
<feature type="domain" description="DUF1648" evidence="2">
    <location>
        <begin position="147"/>
        <end position="194"/>
    </location>
</feature>
<evidence type="ECO:0000259" key="3">
    <source>
        <dbReference type="Pfam" id="PF19124"/>
    </source>
</evidence>
<dbReference type="Proteomes" id="UP001596109">
    <property type="component" value="Unassembled WGS sequence"/>
</dbReference>
<dbReference type="PANTHER" id="PTHR37810">
    <property type="entry name" value="IMMUNITY PROTEIN SDPI"/>
    <property type="match status" value="1"/>
</dbReference>
<feature type="transmembrane region" description="Helical" evidence="1">
    <location>
        <begin position="349"/>
        <end position="367"/>
    </location>
</feature>
<dbReference type="PIRSF" id="PIRSF032908">
    <property type="entry name" value="UCP032908"/>
    <property type="match status" value="1"/>
</dbReference>
<evidence type="ECO:0000313" key="4">
    <source>
        <dbReference type="EMBL" id="MFC5590351.1"/>
    </source>
</evidence>
<reference evidence="5" key="1">
    <citation type="journal article" date="2019" name="Int. J. Syst. Evol. Microbiol.">
        <title>The Global Catalogue of Microorganisms (GCM) 10K type strain sequencing project: providing services to taxonomists for standard genome sequencing and annotation.</title>
        <authorList>
            <consortium name="The Broad Institute Genomics Platform"/>
            <consortium name="The Broad Institute Genome Sequencing Center for Infectious Disease"/>
            <person name="Wu L."/>
            <person name="Ma J."/>
        </authorList>
    </citation>
    <scope>NUCLEOTIDE SEQUENCE [LARGE SCALE GENOMIC DNA]</scope>
    <source>
        <strain evidence="5">CGMCC 4.1434</strain>
    </source>
</reference>
<accession>A0ABW0TLG1</accession>
<proteinExistence type="predicted"/>
<feature type="transmembrane region" description="Helical" evidence="1">
    <location>
        <begin position="6"/>
        <end position="24"/>
    </location>
</feature>
<dbReference type="EMBL" id="JBHSNO010000008">
    <property type="protein sequence ID" value="MFC5590351.1"/>
    <property type="molecule type" value="Genomic_DNA"/>
</dbReference>
<feature type="domain" description="DUF5808" evidence="3">
    <location>
        <begin position="326"/>
        <end position="351"/>
    </location>
</feature>
<feature type="transmembrane region" description="Helical" evidence="1">
    <location>
        <begin position="139"/>
        <end position="157"/>
    </location>
</feature>
<keyword evidence="5" id="KW-1185">Reference proteome</keyword>
<dbReference type="InterPro" id="IPR043831">
    <property type="entry name" value="DUF5808"/>
</dbReference>
<protein>
    <submittedName>
        <fullName evidence="4">DUF1648 domain-containing protein</fullName>
    </submittedName>
</protein>
<name>A0ABW0TLG1_9BACL</name>
<dbReference type="Pfam" id="PF19124">
    <property type="entry name" value="DUF5808"/>
    <property type="match status" value="1"/>
</dbReference>
<feature type="transmembrane region" description="Helical" evidence="1">
    <location>
        <begin position="81"/>
        <end position="102"/>
    </location>
</feature>
<evidence type="ECO:0000259" key="2">
    <source>
        <dbReference type="Pfam" id="PF07853"/>
    </source>
</evidence>
<keyword evidence="1" id="KW-0812">Transmembrane</keyword>
<organism evidence="4 5">
    <name type="scientific">Sporosarcina soli</name>
    <dbReference type="NCBI Taxonomy" id="334736"/>
    <lineage>
        <taxon>Bacteria</taxon>
        <taxon>Bacillati</taxon>
        <taxon>Bacillota</taxon>
        <taxon>Bacilli</taxon>
        <taxon>Bacillales</taxon>
        <taxon>Caryophanaceae</taxon>
        <taxon>Sporosarcina</taxon>
    </lineage>
</organism>
<feature type="transmembrane region" description="Helical" evidence="1">
    <location>
        <begin position="233"/>
        <end position="254"/>
    </location>
</feature>
<dbReference type="Pfam" id="PF07853">
    <property type="entry name" value="DUF1648"/>
    <property type="match status" value="1"/>
</dbReference>
<dbReference type="RefSeq" id="WP_381436673.1">
    <property type="nucleotide sequence ID" value="NZ_JBHSNO010000008.1"/>
</dbReference>
<gene>
    <name evidence="4" type="ORF">ACFPRA_15715</name>
</gene>